<sequence length="160" mass="17483">MTAYLVLARPGAQIPDERSVIIADRFAPLAFVAPVIWLLFNRLWLEAVAALLVMIAATMLSGSFGQPALGLAISLGLSLITAMEGRSWRAAALQRRGWRLVDVVETDDADLAFDIHARQAAASRRVPDRSNHVTTRQPLRPDRQPGNDHGSIGLVPVERN</sequence>
<protein>
    <submittedName>
        <fullName evidence="3">Uncharacterized protein DUF2628</fullName>
    </submittedName>
</protein>
<keyword evidence="4" id="KW-1185">Reference proteome</keyword>
<evidence type="ECO:0000256" key="1">
    <source>
        <dbReference type="SAM" id="MobiDB-lite"/>
    </source>
</evidence>
<evidence type="ECO:0000256" key="2">
    <source>
        <dbReference type="SAM" id="Phobius"/>
    </source>
</evidence>
<dbReference type="OrthoDB" id="7285394at2"/>
<dbReference type="Proteomes" id="UP000219465">
    <property type="component" value="Unassembled WGS sequence"/>
</dbReference>
<organism evidence="3 4">
    <name type="scientific">Hoeflea halophila</name>
    <dbReference type="NCBI Taxonomy" id="714899"/>
    <lineage>
        <taxon>Bacteria</taxon>
        <taxon>Pseudomonadati</taxon>
        <taxon>Pseudomonadota</taxon>
        <taxon>Alphaproteobacteria</taxon>
        <taxon>Hyphomicrobiales</taxon>
        <taxon>Rhizobiaceae</taxon>
        <taxon>Hoeflea</taxon>
    </lineage>
</organism>
<feature type="transmembrane region" description="Helical" evidence="2">
    <location>
        <begin position="20"/>
        <end position="40"/>
    </location>
</feature>
<accession>A0A286ICE2</accession>
<keyword evidence="2" id="KW-0812">Transmembrane</keyword>
<gene>
    <name evidence="3" type="ORF">SAMN05877838_1860</name>
</gene>
<reference evidence="4" key="1">
    <citation type="submission" date="2017-08" db="EMBL/GenBank/DDBJ databases">
        <authorList>
            <person name="Varghese N."/>
            <person name="Submissions S."/>
        </authorList>
    </citation>
    <scope>NUCLEOTIDE SEQUENCE [LARGE SCALE GENOMIC DNA]</scope>
    <source>
        <strain evidence="4">KCTC 23107</strain>
    </source>
</reference>
<dbReference type="InterPro" id="IPR024399">
    <property type="entry name" value="DUF2628"/>
</dbReference>
<dbReference type="Pfam" id="PF10947">
    <property type="entry name" value="DUF2628"/>
    <property type="match status" value="1"/>
</dbReference>
<dbReference type="RefSeq" id="WP_097107149.1">
    <property type="nucleotide sequence ID" value="NZ_OCPC01000002.1"/>
</dbReference>
<evidence type="ECO:0000313" key="3">
    <source>
        <dbReference type="EMBL" id="SOE16974.1"/>
    </source>
</evidence>
<dbReference type="EMBL" id="OCPC01000002">
    <property type="protein sequence ID" value="SOE16974.1"/>
    <property type="molecule type" value="Genomic_DNA"/>
</dbReference>
<name>A0A286ICE2_9HYPH</name>
<feature type="region of interest" description="Disordered" evidence="1">
    <location>
        <begin position="122"/>
        <end position="160"/>
    </location>
</feature>
<dbReference type="AlphaFoldDB" id="A0A286ICE2"/>
<evidence type="ECO:0000313" key="4">
    <source>
        <dbReference type="Proteomes" id="UP000219465"/>
    </source>
</evidence>
<proteinExistence type="predicted"/>
<keyword evidence="2" id="KW-0472">Membrane</keyword>
<keyword evidence="2" id="KW-1133">Transmembrane helix</keyword>